<dbReference type="Gene3D" id="3.90.182.10">
    <property type="entry name" value="Toxin - Anthrax Protective Antigen,domain 1"/>
    <property type="match status" value="1"/>
</dbReference>
<evidence type="ECO:0000259" key="2">
    <source>
        <dbReference type="PROSITE" id="PS51820"/>
    </source>
</evidence>
<feature type="compositionally biased region" description="Polar residues" evidence="1">
    <location>
        <begin position="1150"/>
        <end position="1164"/>
    </location>
</feature>
<sequence>MQGVDFNSNNTNAYGAGSTTGNGYSASGNFYAGNYEYVVANSALATNTAGTISITSTLVNSYYAAAATTAAGRRSFQVVRIPQYNNVTLGGQVNALAWDGDKGGILAMDVAGTLTLNGQVLNAAGLGFRGGGGKLYTGGTGLSNTDYRTSNAQAANGAKGEGIAGTPRYTLAMQTLTTATTATDNSTKVSAFGNPAVTNGYPNGDNGRGAPGNAGGGGTDDVPNAGNGSNSNGLNVGGAGGGNGGTGGLGGWPRTNGTSINTNNQAVSGATFAQATTSRLVMGGGGGAGSNNNGDGGGAQNGTGAYSSGAAGGGLILVRTGSVSGTGTANASGAAGILLDASGTGSNDGAGGGGAGGTVLFTANTAAGLANLTVLATGGVGGSNKDANDVAHGPGGGGGGGIIFTNGSINAASSVAGGAPGTTTTNDKYTGTAYGATQGSAGVMTTNSSTSIDNSIAGADCLIADVVTTLSTTQTSAVAGSSVTYTATVQNNGPGNSSGVAPQVQLPAGLTAAAFTSLPTGASYNNNTGVLTLPTTTSLAYGAANRLTYNFTFTAPNYTTTITGTASSTATTTDPTAANNNGSASNASVQTVITLPNNSCAGIAYPGAGGSGLSADYYNNYFAGDLTFFNTRTPGLTRTDGNINFPNNNSWGSISPPVTQGTSDNPDYFSARYRGSINIAAAGSYTFYLTSDDDSYLWLDTGTGNATASNATINNGGAHGATTKQTTITLTAGLHDILLYYGDQQGDNSLILQYSGGPNNLAQQVVPNSILCPTSTVDLATIINGPTAAAVGQTVVYQATTTNNGVASATSVVTTITLANKPAASTVTVTGGSYDATTGIVTFTNGALAAGASVVNTVSFVAQASPTTATGQAASTTNSADANTNNNNGSATNANVTTTVSPTGAAGTPAPCATAGKDGSPTVSVNPNAYYPSTASQTLAVGATSIAVGTATGTATNITAGDLLLVIQMQGADIDATNTDSYGDGMAGGGASGNLTTNFTAGTYEYVVATNTVTAASGGTINLASGLKNGYTNAAATATTGQRTFQVIRVPQYTNLTLGANLTATTWNGSSGGIIVLDVAGQLNMAGFTIDASGAGFRGGAGRKLTGIGGTAAGFATSDYRTSAASNVNGTKGEGTAGTPRYVNNNGVLLDTRSSTNGLPTTLNDGYPNGDNGRGAPGTAGGGGTDGEPIRNQYNSGGGGGANGGAGGRGGDSFRNALAVGGEPGTAFPAASTSRLVLGGGGGSGTTNDGTGNAAADGFASSGAAGGGIIIVRTGTITGTGTITANGASALNGTTTTTSVQQDGGGGGGAGGSILITAATPSGLSNLTLNALGGMGGRTNPNNAGNASGHGPGGGGGGGVILTNGAVAGSPTTAGTNGLTYANGSTTGVAFGAAAGLNGLSNTSVSPSIANSAAGANCVADVATVITAPTNPVAAGQTATLNVAFTNNGPLAAANVTRQVQLPAGLASVVIKDAAGNVITGAAYNATTGLVTYPAVASLASGDNSASSVITFTAPASGPVAAKSTIGTDTPEAITANNTSTFSLNVSPVADVTTTLAGPIALNAGQPSGTFTATYTNYGPSVASTVTQQVTIPAGATNVLVNGVAYTPTNNVIDFGTAATLASGATNTFTYSFTAPTTTGSVTQTSNVTTTTSEGSGTGTYANAANFTSTIGTITDVSTTITAANASVATGQTGSFSVTFSNAGPSPATSPTLQVQLPAGLSGVTITGTSAGTTGSYNATTGLVTYTYGTAGTALPSGTNIASTINFTVPATGSVTAAATIATATSELGRTSNNADKATITATPGADVAIVISGPASTVAGTMTTYSVVTTNNGPSPATTVAQTVQLPTGLTNVFVSNGGTYNSTSGVVTFPSLGTLANGGVVNSTISFVAPSSNITATANVSAATTDAVTTNNSSTATTTVATPATNNPTANVYTTITTPSGNVAPGSAVAFTVVAGNAGPNAAAAVVERVSLPTGLTGVTITDASGNAVSGASYSSTTGVVTFPSITSLASGSANTYVVTVTAPASGLVAATASIAATTNDPVVADNMATIDVTVNAPGDVATTLTGPTEVGAGQAVTYTVTTTNNGLVPAANVVQTVTIPARLASVTLSGGGTYDASTGLVTFPAITSQAAGNSVVNTIQYAAPAAATLVNVASVASASPDNVRTNNRSAVTTIVDPISDVTVAISGPSTIVQGNQIDYAIVTTNNGPSNATNVVTRVQLPPGLGAITLSNPTQSNYDNATGIVTFPTIASQLPGSAGTVTNIIRFIAPSNLSQINATATVSEAATAEESNYTNNTASIITAETAPTTIRTDLSTNITASPNPPTAGQSVKFTVTTTNANSSTGTATGVVQRVALEAGLTINSITNGGTYDPVTGVVTFPAISLTAGTTQTNTIDVVASGTTPLQVRALVTGDQSDPDLTNNTRFLNLTVTPTADVATAVSGPTTVAVGDAVTYSVLTINNGPSPAASVAQTVTIPTGLASGSVTITGGGTYDASTGVVTFPVITSEAPGSGGQVMNTISFTAPSTTYAVVGNVSTTTAEPATPGTANNTSTVNVVPGNLAPVANAVVNALQTPEGNTAGPLLISPLSATDANGASDIKSYTLTSIPDATKQGVLSLNGTALAVGSIIQAADAANLRFDPVDNFVGNAFFGYTATDNAGAVSAAPALYTIPVGVDLSSTYATYNASKGGATPYATGDVLAQLTDLNMARYSSNGLLFDATTGAQLTGTSNGLATTGTNAVLTAGTLPAGVSLDAATGRIYVSDRAKLVNNPTARSYSLTVQTTDLNGGTNTVPVTITLGAYPLPVELVQFEAQAVLNRDAQLSWTTASELNNARFVVERSLDGVSFTPVGQLAGQGSTARATSYAFTDAGIGPKVASGQPVYYRLQQVDQDGTVHYSPVRSVSFTKSAALALTLYPNPASAATGLDLSALPSTGTYQVLLLDATGRQVRQLTLGGGLVQHLELSDLATGTYQVLVSGQRPDGSVLRQVLRLIKE</sequence>
<dbReference type="InterPro" id="IPR011658">
    <property type="entry name" value="PA14_dom"/>
</dbReference>
<dbReference type="InterPro" id="IPR051172">
    <property type="entry name" value="Chlamydia_OmcB"/>
</dbReference>
<dbReference type="PANTHER" id="PTHR34819">
    <property type="entry name" value="LARGE CYSTEINE-RICH PERIPLASMIC PROTEIN OMCB"/>
    <property type="match status" value="1"/>
</dbReference>
<feature type="compositionally biased region" description="Gly residues" evidence="1">
    <location>
        <begin position="1172"/>
        <end position="1186"/>
    </location>
</feature>
<keyword evidence="4" id="KW-1185">Reference proteome</keyword>
<name>A0A7Y0FMI5_9BACT</name>
<dbReference type="RefSeq" id="WP_169531505.1">
    <property type="nucleotide sequence ID" value="NZ_JABBGH010000002.1"/>
</dbReference>
<reference evidence="3 4" key="1">
    <citation type="submission" date="2020-04" db="EMBL/GenBank/DDBJ databases">
        <title>Hymenobacter polaris sp. nov., isolated from Arctic soil.</title>
        <authorList>
            <person name="Dahal R.H."/>
        </authorList>
    </citation>
    <scope>NUCLEOTIDE SEQUENCE [LARGE SCALE GENOMIC DNA]</scope>
    <source>
        <strain evidence="3 4">RP-2-7</strain>
    </source>
</reference>
<feature type="compositionally biased region" description="Low complexity" evidence="1">
    <location>
        <begin position="873"/>
        <end position="916"/>
    </location>
</feature>
<feature type="compositionally biased region" description="Low complexity" evidence="1">
    <location>
        <begin position="220"/>
        <end position="234"/>
    </location>
</feature>
<evidence type="ECO:0000256" key="1">
    <source>
        <dbReference type="SAM" id="MobiDB-lite"/>
    </source>
</evidence>
<feature type="domain" description="PA14" evidence="2">
    <location>
        <begin position="608"/>
        <end position="770"/>
    </location>
</feature>
<dbReference type="EMBL" id="JABBGH010000002">
    <property type="protein sequence ID" value="NML65892.1"/>
    <property type="molecule type" value="Genomic_DNA"/>
</dbReference>
<dbReference type="PANTHER" id="PTHR34819:SF3">
    <property type="entry name" value="CELL SURFACE PROTEIN"/>
    <property type="match status" value="1"/>
</dbReference>
<feature type="compositionally biased region" description="Low complexity" evidence="1">
    <location>
        <begin position="1286"/>
        <end position="1302"/>
    </location>
</feature>
<organism evidence="3 4">
    <name type="scientific">Hymenobacter polaris</name>
    <dbReference type="NCBI Taxonomy" id="2682546"/>
    <lineage>
        <taxon>Bacteria</taxon>
        <taxon>Pseudomonadati</taxon>
        <taxon>Bacteroidota</taxon>
        <taxon>Cytophagia</taxon>
        <taxon>Cytophagales</taxon>
        <taxon>Hymenobacteraceae</taxon>
        <taxon>Hymenobacter</taxon>
    </lineage>
</organism>
<dbReference type="Proteomes" id="UP000559626">
    <property type="component" value="Unassembled WGS sequence"/>
</dbReference>
<proteinExistence type="predicted"/>
<dbReference type="InterPro" id="IPR037524">
    <property type="entry name" value="PA14/GLEYA"/>
</dbReference>
<dbReference type="Pfam" id="PF07691">
    <property type="entry name" value="PA14"/>
    <property type="match status" value="1"/>
</dbReference>
<evidence type="ECO:0000313" key="3">
    <source>
        <dbReference type="EMBL" id="NML65892.1"/>
    </source>
</evidence>
<feature type="compositionally biased region" description="Gly residues" evidence="1">
    <location>
        <begin position="1196"/>
        <end position="1208"/>
    </location>
</feature>
<feature type="compositionally biased region" description="Gly residues" evidence="1">
    <location>
        <begin position="206"/>
        <end position="219"/>
    </location>
</feature>
<dbReference type="SMART" id="SM00758">
    <property type="entry name" value="PA14"/>
    <property type="match status" value="1"/>
</dbReference>
<feature type="region of interest" description="Disordered" evidence="1">
    <location>
        <begin position="1150"/>
        <end position="1208"/>
    </location>
</feature>
<dbReference type="PROSITE" id="PS51820">
    <property type="entry name" value="PA14"/>
    <property type="match status" value="1"/>
</dbReference>
<feature type="region of interest" description="Disordered" evidence="1">
    <location>
        <begin position="867"/>
        <end position="919"/>
    </location>
</feature>
<dbReference type="InterPro" id="IPR013783">
    <property type="entry name" value="Ig-like_fold"/>
</dbReference>
<dbReference type="SUPFAM" id="SSF56988">
    <property type="entry name" value="Anthrax protective antigen"/>
    <property type="match status" value="1"/>
</dbReference>
<feature type="compositionally biased region" description="Gly residues" evidence="1">
    <location>
        <begin position="235"/>
        <end position="251"/>
    </location>
</feature>
<dbReference type="Gene3D" id="2.60.40.10">
    <property type="entry name" value="Immunoglobulins"/>
    <property type="match status" value="1"/>
</dbReference>
<accession>A0A7Y0FMI5</accession>
<gene>
    <name evidence="3" type="ORF">HHL22_11815</name>
</gene>
<dbReference type="NCBIfam" id="TIGR01451">
    <property type="entry name" value="B_ant_repeat"/>
    <property type="match status" value="3"/>
</dbReference>
<protein>
    <recommendedName>
        <fullName evidence="2">PA14 domain-containing protein</fullName>
    </recommendedName>
</protein>
<dbReference type="Pfam" id="PF01345">
    <property type="entry name" value="DUF11"/>
    <property type="match status" value="10"/>
</dbReference>
<evidence type="ECO:0000313" key="4">
    <source>
        <dbReference type="Proteomes" id="UP000559626"/>
    </source>
</evidence>
<feature type="region of interest" description="Disordered" evidence="1">
    <location>
        <begin position="1286"/>
        <end position="1305"/>
    </location>
</feature>
<dbReference type="InterPro" id="IPR047589">
    <property type="entry name" value="DUF11_rpt"/>
</dbReference>
<dbReference type="InterPro" id="IPR001434">
    <property type="entry name" value="OmcB-like_DUF11"/>
</dbReference>
<feature type="region of interest" description="Disordered" evidence="1">
    <location>
        <begin position="186"/>
        <end position="263"/>
    </location>
</feature>
<comment type="caution">
    <text evidence="3">The sequence shown here is derived from an EMBL/GenBank/DDBJ whole genome shotgun (WGS) entry which is preliminary data.</text>
</comment>